<comment type="caution">
    <text evidence="8">The sequence shown here is derived from an EMBL/GenBank/DDBJ whole genome shotgun (WGS) entry which is preliminary data.</text>
</comment>
<evidence type="ECO:0000256" key="3">
    <source>
        <dbReference type="ARBA" id="ARBA00022500"/>
    </source>
</evidence>
<dbReference type="InterPro" id="IPR001543">
    <property type="entry name" value="FliN-like_C"/>
</dbReference>
<gene>
    <name evidence="8" type="ORF">H7F16_06755</name>
</gene>
<dbReference type="InterPro" id="IPR028976">
    <property type="entry name" value="CheC-like_sf"/>
</dbReference>
<evidence type="ECO:0000256" key="1">
    <source>
        <dbReference type="ARBA" id="ARBA00004202"/>
    </source>
</evidence>
<protein>
    <submittedName>
        <fullName evidence="8">FliM/FliN family flagellar motor switch protein</fullName>
    </submittedName>
</protein>
<dbReference type="Pfam" id="PF01052">
    <property type="entry name" value="FliMN_C"/>
    <property type="match status" value="1"/>
</dbReference>
<keyword evidence="2" id="KW-1003">Cell membrane</keyword>
<comment type="function">
    <text evidence="6">FliM is one of three proteins (FliG, FliN, FliM) that forms the rotor-mounted switch complex (C ring), located at the base of the basal body. This complex interacts with the CheY and CheZ chemotaxis proteins, in addition to contacting components of the motor that determine the direction of flagellar rotation.</text>
</comment>
<keyword evidence="8" id="KW-0282">Flagellum</keyword>
<feature type="domain" description="Flagellar motor switch protein FliN-like C-terminal" evidence="7">
    <location>
        <begin position="211"/>
        <end position="278"/>
    </location>
</feature>
<evidence type="ECO:0000313" key="8">
    <source>
        <dbReference type="EMBL" id="MBC2835202.1"/>
    </source>
</evidence>
<keyword evidence="9" id="KW-1185">Reference proteome</keyword>
<dbReference type="GO" id="GO:0006935">
    <property type="term" value="P:chemotaxis"/>
    <property type="evidence" value="ECO:0007669"/>
    <property type="project" value="UniProtKB-KW"/>
</dbReference>
<dbReference type="Proteomes" id="UP000555411">
    <property type="component" value="Unassembled WGS sequence"/>
</dbReference>
<dbReference type="GO" id="GO:0005886">
    <property type="term" value="C:plasma membrane"/>
    <property type="evidence" value="ECO:0007669"/>
    <property type="project" value="UniProtKB-SubCell"/>
</dbReference>
<dbReference type="Gene3D" id="2.30.330.10">
    <property type="entry name" value="SpoA-like"/>
    <property type="match status" value="1"/>
</dbReference>
<dbReference type="RefSeq" id="WP_185796828.1">
    <property type="nucleotide sequence ID" value="NZ_JACLQD010000002.1"/>
</dbReference>
<keyword evidence="4" id="KW-0283">Flagellar rotation</keyword>
<evidence type="ECO:0000256" key="6">
    <source>
        <dbReference type="ARBA" id="ARBA00025044"/>
    </source>
</evidence>
<evidence type="ECO:0000256" key="2">
    <source>
        <dbReference type="ARBA" id="ARBA00022475"/>
    </source>
</evidence>
<dbReference type="GO" id="GO:0097588">
    <property type="term" value="P:archaeal or bacterial-type flagellum-dependent cell motility"/>
    <property type="evidence" value="ECO:0007669"/>
    <property type="project" value="UniProtKB-KW"/>
</dbReference>
<keyword evidence="8" id="KW-0969">Cilium</keyword>
<evidence type="ECO:0000256" key="4">
    <source>
        <dbReference type="ARBA" id="ARBA00022779"/>
    </source>
</evidence>
<proteinExistence type="predicted"/>
<keyword evidence="5" id="KW-0472">Membrane</keyword>
<organism evidence="8 9">
    <name type="scientific">Paragemmobacter straminiformis</name>
    <dbReference type="NCBI Taxonomy" id="2045119"/>
    <lineage>
        <taxon>Bacteria</taxon>
        <taxon>Pseudomonadati</taxon>
        <taxon>Pseudomonadota</taxon>
        <taxon>Alphaproteobacteria</taxon>
        <taxon>Rhodobacterales</taxon>
        <taxon>Paracoccaceae</taxon>
        <taxon>Paragemmobacter</taxon>
    </lineage>
</organism>
<keyword evidence="8" id="KW-0966">Cell projection</keyword>
<dbReference type="SUPFAM" id="SSF101801">
    <property type="entry name" value="Surface presentation of antigens (SPOA)"/>
    <property type="match status" value="1"/>
</dbReference>
<evidence type="ECO:0000313" key="9">
    <source>
        <dbReference type="Proteomes" id="UP000555411"/>
    </source>
</evidence>
<dbReference type="EMBL" id="JACLQD010000002">
    <property type="protein sequence ID" value="MBC2835202.1"/>
    <property type="molecule type" value="Genomic_DNA"/>
</dbReference>
<reference evidence="8 9" key="1">
    <citation type="journal article" date="2017" name="Int. J. Syst. Evol. Microbiol.">
        <title>Gemmobacter straminiformis sp. nov., isolated from an artificial fountain.</title>
        <authorList>
            <person name="Kang J.Y."/>
            <person name="Kim M.J."/>
            <person name="Chun J."/>
            <person name="Son K.P."/>
            <person name="Jahng K.Y."/>
        </authorList>
    </citation>
    <scope>NUCLEOTIDE SEQUENCE [LARGE SCALE GENOMIC DNA]</scope>
    <source>
        <strain evidence="8 9">CAM-8</strain>
    </source>
</reference>
<evidence type="ECO:0000259" key="7">
    <source>
        <dbReference type="Pfam" id="PF01052"/>
    </source>
</evidence>
<dbReference type="AlphaFoldDB" id="A0A842I4Z7"/>
<comment type="subcellular location">
    <subcellularLocation>
        <location evidence="1">Cell membrane</location>
        <topology evidence="1">Peripheral membrane protein</topology>
    </subcellularLocation>
</comment>
<dbReference type="InterPro" id="IPR036429">
    <property type="entry name" value="SpoA-like_sf"/>
</dbReference>
<evidence type="ECO:0000256" key="5">
    <source>
        <dbReference type="ARBA" id="ARBA00023136"/>
    </source>
</evidence>
<dbReference type="Gene3D" id="3.40.1550.10">
    <property type="entry name" value="CheC-like"/>
    <property type="match status" value="1"/>
</dbReference>
<name>A0A842I4Z7_9RHOB</name>
<accession>A0A842I4Z7</accession>
<sequence>MEILRRKMGGAGVAAGGPGAERAWRLALARAARDHLGLALDVSALRDERVSLGELIEMPAERSLLAVLDAAAEGLGLVAVDPALLAAMVAMLTTGRVVADAQAPRRPTRTDAAMLAPMVDAALAGLFDALAGQDDAAWAEGWRYASFLEEPRPLALLLEDTTYRVLRAEVGLMQGAVTGTILLALPAGQRARPVAAPVVDEGAFRAAFARQVEGVACRMEAELVRLTLPLSRALGLQVGEVLPLGEATVGRLVLRGIDGQVLAEGKLGQMRGMRAVRLALAVAEDEALRLAG</sequence>
<keyword evidence="3" id="KW-0145">Chemotaxis</keyword>